<dbReference type="OrthoDB" id="1913083at2"/>
<dbReference type="InterPro" id="IPR038148">
    <property type="entry name" value="Tn1545/Tn916_Xis"/>
</dbReference>
<proteinExistence type="predicted"/>
<organism evidence="1 2">
    <name type="scientific">Succiniclasticum ruminis</name>
    <dbReference type="NCBI Taxonomy" id="40841"/>
    <lineage>
        <taxon>Bacteria</taxon>
        <taxon>Bacillati</taxon>
        <taxon>Bacillota</taxon>
        <taxon>Negativicutes</taxon>
        <taxon>Acidaminococcales</taxon>
        <taxon>Acidaminococcaceae</taxon>
        <taxon>Succiniclasticum</taxon>
    </lineage>
</organism>
<accession>A0A1G6KQV8</accession>
<dbReference type="Gene3D" id="3.90.105.50">
    <property type="match status" value="1"/>
</dbReference>
<dbReference type="AlphaFoldDB" id="A0A1G6KQV8"/>
<dbReference type="Proteomes" id="UP000198943">
    <property type="component" value="Unassembled WGS sequence"/>
</dbReference>
<name>A0A1G6KQV8_9FIRM</name>
<reference evidence="2" key="1">
    <citation type="submission" date="2016-10" db="EMBL/GenBank/DDBJ databases">
        <authorList>
            <person name="Varghese N."/>
            <person name="Submissions S."/>
        </authorList>
    </citation>
    <scope>NUCLEOTIDE SEQUENCE [LARGE SCALE GENOMIC DNA]</scope>
    <source>
        <strain evidence="2">DSM 11005</strain>
    </source>
</reference>
<evidence type="ECO:0000313" key="2">
    <source>
        <dbReference type="Proteomes" id="UP000198943"/>
    </source>
</evidence>
<protein>
    <submittedName>
        <fullName evidence="1">DNA binding domain-containing protein, excisionase family</fullName>
    </submittedName>
</protein>
<gene>
    <name evidence="1" type="ORF">SAMN04487864_10546</name>
</gene>
<evidence type="ECO:0000313" key="1">
    <source>
        <dbReference type="EMBL" id="SDC33343.1"/>
    </source>
</evidence>
<dbReference type="EMBL" id="FMYW01000005">
    <property type="protein sequence ID" value="SDC33343.1"/>
    <property type="molecule type" value="Genomic_DNA"/>
</dbReference>
<sequence>MQMSEDCLTLTLAEAAAYSGIGRSKLEMLQKSDKRFPSFKVGTKTLVDKALLAEYIHQLARDRMGEVVMNPVIAEILEHRRMSRGK</sequence>
<keyword evidence="2" id="KW-1185">Reference proteome</keyword>